<dbReference type="Proteomes" id="UP000178109">
    <property type="component" value="Unassembled WGS sequence"/>
</dbReference>
<reference evidence="9 10" key="1">
    <citation type="journal article" date="2016" name="Nat. Commun.">
        <title>Thousands of microbial genomes shed light on interconnected biogeochemical processes in an aquifer system.</title>
        <authorList>
            <person name="Anantharaman K."/>
            <person name="Brown C.T."/>
            <person name="Hug L.A."/>
            <person name="Sharon I."/>
            <person name="Castelle C.J."/>
            <person name="Probst A.J."/>
            <person name="Thomas B.C."/>
            <person name="Singh A."/>
            <person name="Wilkins M.J."/>
            <person name="Karaoz U."/>
            <person name="Brodie E.L."/>
            <person name="Williams K.H."/>
            <person name="Hubbard S.S."/>
            <person name="Banfield J.F."/>
        </authorList>
    </citation>
    <scope>NUCLEOTIDE SEQUENCE [LARGE SCALE GENOMIC DNA]</scope>
</reference>
<dbReference type="GO" id="GO:0004521">
    <property type="term" value="F:RNA endonuclease activity"/>
    <property type="evidence" value="ECO:0007669"/>
    <property type="project" value="UniProtKB-UniRule"/>
</dbReference>
<dbReference type="SMART" id="SM00471">
    <property type="entry name" value="HDc"/>
    <property type="match status" value="1"/>
</dbReference>
<keyword evidence="4 5" id="KW-0694">RNA-binding</keyword>
<comment type="caution">
    <text evidence="9">The sequence shown here is derived from an EMBL/GenBank/DDBJ whole genome shotgun (WGS) entry which is preliminary data.</text>
</comment>
<dbReference type="NCBIfam" id="TIGR00277">
    <property type="entry name" value="HDIG"/>
    <property type="match status" value="1"/>
</dbReference>
<feature type="domain" description="HD" evidence="8">
    <location>
        <begin position="326"/>
        <end position="418"/>
    </location>
</feature>
<dbReference type="SUPFAM" id="SSF109604">
    <property type="entry name" value="HD-domain/PDEase-like"/>
    <property type="match status" value="1"/>
</dbReference>
<feature type="coiled-coil region" evidence="7">
    <location>
        <begin position="99"/>
        <end position="143"/>
    </location>
</feature>
<dbReference type="GO" id="GO:0006402">
    <property type="term" value="P:mRNA catabolic process"/>
    <property type="evidence" value="ECO:0007669"/>
    <property type="project" value="UniProtKB-UniRule"/>
</dbReference>
<evidence type="ECO:0000256" key="3">
    <source>
        <dbReference type="ARBA" id="ARBA00022801"/>
    </source>
</evidence>
<dbReference type="InterPro" id="IPR004088">
    <property type="entry name" value="KH_dom_type_1"/>
</dbReference>
<dbReference type="GO" id="GO:0016787">
    <property type="term" value="F:hydrolase activity"/>
    <property type="evidence" value="ECO:0007669"/>
    <property type="project" value="UniProtKB-KW"/>
</dbReference>
<dbReference type="EC" id="3.1.-.-" evidence="5 6"/>
<dbReference type="HAMAP" id="MF_00335">
    <property type="entry name" value="RNase_Y"/>
    <property type="match status" value="1"/>
</dbReference>
<evidence type="ECO:0000313" key="9">
    <source>
        <dbReference type="EMBL" id="OGY91307.1"/>
    </source>
</evidence>
<gene>
    <name evidence="5" type="primary">rny</name>
    <name evidence="9" type="ORF">A3H70_03150</name>
</gene>
<dbReference type="PROSITE" id="PS50084">
    <property type="entry name" value="KH_TYPE_1"/>
    <property type="match status" value="1"/>
</dbReference>
<organism evidence="9 10">
    <name type="scientific">Candidatus Komeilibacteria bacterium RIFCSPLOWO2_02_FULL_48_11</name>
    <dbReference type="NCBI Taxonomy" id="1798553"/>
    <lineage>
        <taxon>Bacteria</taxon>
        <taxon>Candidatus Komeiliibacteriota</taxon>
    </lineage>
</organism>
<accession>A0A1G2BST2</accession>
<evidence type="ECO:0000313" key="10">
    <source>
        <dbReference type="Proteomes" id="UP000178109"/>
    </source>
</evidence>
<dbReference type="PANTHER" id="PTHR12826">
    <property type="entry name" value="RIBONUCLEASE Y"/>
    <property type="match status" value="1"/>
</dbReference>
<dbReference type="PROSITE" id="PS51831">
    <property type="entry name" value="HD"/>
    <property type="match status" value="1"/>
</dbReference>
<dbReference type="Gene3D" id="1.10.3210.10">
    <property type="entry name" value="Hypothetical protein af1432"/>
    <property type="match status" value="1"/>
</dbReference>
<dbReference type="STRING" id="1798553.A3H70_03150"/>
<evidence type="ECO:0000259" key="8">
    <source>
        <dbReference type="PROSITE" id="PS51831"/>
    </source>
</evidence>
<dbReference type="InterPro" id="IPR006674">
    <property type="entry name" value="HD_domain"/>
</dbReference>
<dbReference type="Pfam" id="PF00013">
    <property type="entry name" value="KH_1"/>
    <property type="match status" value="1"/>
</dbReference>
<keyword evidence="7" id="KW-0175">Coiled coil</keyword>
<comment type="function">
    <text evidence="5">Endoribonuclease that initiates mRNA decay.</text>
</comment>
<name>A0A1G2BST2_9BACT</name>
<keyword evidence="2 5" id="KW-0255">Endonuclease</keyword>
<dbReference type="InterPro" id="IPR003607">
    <property type="entry name" value="HD/PDEase_dom"/>
</dbReference>
<dbReference type="InterPro" id="IPR017705">
    <property type="entry name" value="Ribonuclease_Y"/>
</dbReference>
<comment type="similarity">
    <text evidence="5">Belongs to the RNase Y family.</text>
</comment>
<keyword evidence="1 5" id="KW-0540">Nuclease</keyword>
<dbReference type="GO" id="GO:0003723">
    <property type="term" value="F:RNA binding"/>
    <property type="evidence" value="ECO:0007669"/>
    <property type="project" value="UniProtKB-UniRule"/>
</dbReference>
<evidence type="ECO:0000256" key="6">
    <source>
        <dbReference type="NCBIfam" id="TIGR03319"/>
    </source>
</evidence>
<dbReference type="InterPro" id="IPR022711">
    <property type="entry name" value="RNase_Y_N"/>
</dbReference>
<dbReference type="AlphaFoldDB" id="A0A1G2BST2"/>
<dbReference type="InterPro" id="IPR006675">
    <property type="entry name" value="HDIG_dom"/>
</dbReference>
<proteinExistence type="inferred from homology"/>
<dbReference type="CDD" id="cd00077">
    <property type="entry name" value="HDc"/>
    <property type="match status" value="1"/>
</dbReference>
<evidence type="ECO:0000256" key="1">
    <source>
        <dbReference type="ARBA" id="ARBA00022722"/>
    </source>
</evidence>
<dbReference type="SUPFAM" id="SSF54791">
    <property type="entry name" value="Eukaryotic type KH-domain (KH-domain type I)"/>
    <property type="match status" value="1"/>
</dbReference>
<evidence type="ECO:0000256" key="2">
    <source>
        <dbReference type="ARBA" id="ARBA00022759"/>
    </source>
</evidence>
<dbReference type="SMART" id="SM00322">
    <property type="entry name" value="KH"/>
    <property type="match status" value="1"/>
</dbReference>
<dbReference type="CDD" id="cd22431">
    <property type="entry name" value="KH-I_RNaseY"/>
    <property type="match status" value="1"/>
</dbReference>
<dbReference type="Pfam" id="PF01966">
    <property type="entry name" value="HD"/>
    <property type="match status" value="1"/>
</dbReference>
<dbReference type="InterPro" id="IPR036612">
    <property type="entry name" value="KH_dom_type_1_sf"/>
</dbReference>
<dbReference type="GO" id="GO:0005886">
    <property type="term" value="C:plasma membrane"/>
    <property type="evidence" value="ECO:0007669"/>
    <property type="project" value="UniProtKB-UniRule"/>
</dbReference>
<dbReference type="PANTHER" id="PTHR12826:SF15">
    <property type="entry name" value="RIBONUCLEASE Y"/>
    <property type="match status" value="1"/>
</dbReference>
<dbReference type="InterPro" id="IPR004087">
    <property type="entry name" value="KH_dom"/>
</dbReference>
<dbReference type="NCBIfam" id="TIGR03319">
    <property type="entry name" value="RNase_Y"/>
    <property type="match status" value="1"/>
</dbReference>
<evidence type="ECO:0000256" key="7">
    <source>
        <dbReference type="SAM" id="Coils"/>
    </source>
</evidence>
<evidence type="ECO:0000256" key="5">
    <source>
        <dbReference type="HAMAP-Rule" id="MF_00335"/>
    </source>
</evidence>
<protein>
    <recommendedName>
        <fullName evidence="5 6">Ribonuclease Y</fullName>
        <shortName evidence="5">RNase Y</shortName>
        <ecNumber evidence="5 6">3.1.-.-</ecNumber>
    </recommendedName>
</protein>
<sequence>MSQTFIFLLKLASSLAAGFLVGYYIRKLVAAKSVSSAEMRAEQLVNEAKAKEKEVLLNAKDRALAIIEEAKLAEEARRKDLAHAQARLEKRESLFDQKLLDLENKQSEIAEKNARLEQLRQEIQQIKDQQMAKLEKIAELTQDQAKKVLLDNIELRSKDDLLARLRKMDDIGAEEWDEKARQMLSQAMERCASSHAVETTTTNLALPSDEMKGRIIGKEGRNIKTIEQLTGVEIIIDETPETILISGFSPIRRHLAKKALEKLMVDGRIHPGRIEEAVEQAKREIALDMKKAGEEAAYAAGVAGLHPKLVQILGRLKYRTSYGQNVLQHSVEVSHIAVLLAEDLGANLELARKGGLLHDIGKAVDHEIEGGHPQIGFDICKKFGLPEDVGKIALTHHEDHPELLESVIVKVADALSGARPGARKDSYEHYLQRLTELEDLAKGFEGVEKAYAIQAGREIRVFVEPAKIDDYSSHELAREVASKIEAELKYPGEIKVTVIRETRVIEYAR</sequence>
<evidence type="ECO:0000256" key="4">
    <source>
        <dbReference type="ARBA" id="ARBA00022884"/>
    </source>
</evidence>
<dbReference type="EMBL" id="MHKO01000049">
    <property type="protein sequence ID" value="OGY91307.1"/>
    <property type="molecule type" value="Genomic_DNA"/>
</dbReference>
<keyword evidence="3 5" id="KW-0378">Hydrolase</keyword>
<dbReference type="Pfam" id="PF12072">
    <property type="entry name" value="RNase_Y_N"/>
    <property type="match status" value="1"/>
</dbReference>
<dbReference type="Gene3D" id="3.30.1370.10">
    <property type="entry name" value="K Homology domain, type 1"/>
    <property type="match status" value="1"/>
</dbReference>